<keyword evidence="4" id="KW-0805">Transcription regulation</keyword>
<feature type="region of interest" description="Disordered" evidence="9">
    <location>
        <begin position="424"/>
        <end position="459"/>
    </location>
</feature>
<feature type="domain" description="ZZ-type" evidence="11">
    <location>
        <begin position="71"/>
        <end position="125"/>
    </location>
</feature>
<dbReference type="PROSITE" id="PS01357">
    <property type="entry name" value="ZF_ZZ_1"/>
    <property type="match status" value="1"/>
</dbReference>
<dbReference type="SMART" id="SM00291">
    <property type="entry name" value="ZnF_ZZ"/>
    <property type="match status" value="1"/>
</dbReference>
<reference evidence="13" key="2">
    <citation type="submission" date="2021-12" db="EMBL/GenBank/DDBJ databases">
        <title>Resequencing data analysis of finger millet.</title>
        <authorList>
            <person name="Hatakeyama M."/>
            <person name="Aluri S."/>
            <person name="Balachadran M.T."/>
            <person name="Sivarajan S.R."/>
            <person name="Poveda L."/>
            <person name="Shimizu-Inatsugi R."/>
            <person name="Schlapbach R."/>
            <person name="Sreeman S.M."/>
            <person name="Shimizu K.K."/>
        </authorList>
    </citation>
    <scope>NUCLEOTIDE SEQUENCE</scope>
</reference>
<evidence type="ECO:0000256" key="9">
    <source>
        <dbReference type="SAM" id="MobiDB-lite"/>
    </source>
</evidence>
<keyword evidence="7" id="KW-0539">Nucleus</keyword>
<evidence type="ECO:0000256" key="1">
    <source>
        <dbReference type="ARBA" id="ARBA00022723"/>
    </source>
</evidence>
<evidence type="ECO:0000313" key="14">
    <source>
        <dbReference type="Proteomes" id="UP001054889"/>
    </source>
</evidence>
<dbReference type="GO" id="GO:0005634">
    <property type="term" value="C:nucleus"/>
    <property type="evidence" value="ECO:0007669"/>
    <property type="project" value="UniProtKB-ARBA"/>
</dbReference>
<dbReference type="Proteomes" id="UP001054889">
    <property type="component" value="Unassembled WGS sequence"/>
</dbReference>
<keyword evidence="1" id="KW-0479">Metal-binding</keyword>
<evidence type="ECO:0000256" key="3">
    <source>
        <dbReference type="ARBA" id="ARBA00022833"/>
    </source>
</evidence>
<dbReference type="InterPro" id="IPR009057">
    <property type="entry name" value="Homeodomain-like_sf"/>
</dbReference>
<evidence type="ECO:0000256" key="5">
    <source>
        <dbReference type="ARBA" id="ARBA00023125"/>
    </source>
</evidence>
<dbReference type="PANTHER" id="PTHR12802:SF101">
    <property type="entry name" value="SWI_SNF COMPLEX SUBUNIT SWI3D"/>
    <property type="match status" value="1"/>
</dbReference>
<evidence type="ECO:0000259" key="11">
    <source>
        <dbReference type="PROSITE" id="PS50135"/>
    </source>
</evidence>
<dbReference type="GO" id="GO:0003677">
    <property type="term" value="F:DNA binding"/>
    <property type="evidence" value="ECO:0007669"/>
    <property type="project" value="UniProtKB-KW"/>
</dbReference>
<evidence type="ECO:0000256" key="4">
    <source>
        <dbReference type="ARBA" id="ARBA00023015"/>
    </source>
</evidence>
<dbReference type="InterPro" id="IPR001005">
    <property type="entry name" value="SANT/Myb"/>
</dbReference>
<evidence type="ECO:0000256" key="6">
    <source>
        <dbReference type="ARBA" id="ARBA00023163"/>
    </source>
</evidence>
<dbReference type="AlphaFoldDB" id="A0AAV5DQ18"/>
<dbReference type="PROSITE" id="PS51293">
    <property type="entry name" value="SANT"/>
    <property type="match status" value="1"/>
</dbReference>
<dbReference type="GO" id="GO:0008270">
    <property type="term" value="F:zinc ion binding"/>
    <property type="evidence" value="ECO:0007669"/>
    <property type="project" value="UniProtKB-KW"/>
</dbReference>
<dbReference type="Gene3D" id="1.10.10.60">
    <property type="entry name" value="Homeodomain-like"/>
    <property type="match status" value="1"/>
</dbReference>
<feature type="domain" description="SANT" evidence="12">
    <location>
        <begin position="128"/>
        <end position="180"/>
    </location>
</feature>
<evidence type="ECO:0000259" key="12">
    <source>
        <dbReference type="PROSITE" id="PS51293"/>
    </source>
</evidence>
<name>A0AAV5DQ18_ELECO</name>
<comment type="caution">
    <text evidence="13">The sequence shown here is derived from an EMBL/GenBank/DDBJ whole genome shotgun (WGS) entry which is preliminary data.</text>
</comment>
<accession>A0AAV5DQ18</accession>
<proteinExistence type="predicted"/>
<keyword evidence="6" id="KW-0804">Transcription</keyword>
<dbReference type="Gene3D" id="3.30.60.90">
    <property type="match status" value="1"/>
</dbReference>
<dbReference type="Pfam" id="PF00569">
    <property type="entry name" value="ZZ"/>
    <property type="match status" value="1"/>
</dbReference>
<protein>
    <submittedName>
        <fullName evidence="13">Uncharacterized protein</fullName>
    </submittedName>
</protein>
<dbReference type="PROSITE" id="PS50135">
    <property type="entry name" value="ZF_ZZ_2"/>
    <property type="match status" value="1"/>
</dbReference>
<keyword evidence="2 8" id="KW-0863">Zinc-finger</keyword>
<dbReference type="InterPro" id="IPR017884">
    <property type="entry name" value="SANT_dom"/>
</dbReference>
<organism evidence="13 14">
    <name type="scientific">Eleusine coracana subsp. coracana</name>
    <dbReference type="NCBI Taxonomy" id="191504"/>
    <lineage>
        <taxon>Eukaryota</taxon>
        <taxon>Viridiplantae</taxon>
        <taxon>Streptophyta</taxon>
        <taxon>Embryophyta</taxon>
        <taxon>Tracheophyta</taxon>
        <taxon>Spermatophyta</taxon>
        <taxon>Magnoliopsida</taxon>
        <taxon>Liliopsida</taxon>
        <taxon>Poales</taxon>
        <taxon>Poaceae</taxon>
        <taxon>PACMAD clade</taxon>
        <taxon>Chloridoideae</taxon>
        <taxon>Cynodonteae</taxon>
        <taxon>Eleusininae</taxon>
        <taxon>Eleusine</taxon>
    </lineage>
</organism>
<evidence type="ECO:0000256" key="8">
    <source>
        <dbReference type="PROSITE-ProRule" id="PRU00228"/>
    </source>
</evidence>
<keyword evidence="3" id="KW-0862">Zinc</keyword>
<reference evidence="13" key="1">
    <citation type="journal article" date="2018" name="DNA Res.">
        <title>Multiple hybrid de novo genome assembly of finger millet, an orphan allotetraploid crop.</title>
        <authorList>
            <person name="Hatakeyama M."/>
            <person name="Aluri S."/>
            <person name="Balachadran M.T."/>
            <person name="Sivarajan S.R."/>
            <person name="Patrignani A."/>
            <person name="Gruter S."/>
            <person name="Poveda L."/>
            <person name="Shimizu-Inatsugi R."/>
            <person name="Baeten J."/>
            <person name="Francoijs K.J."/>
            <person name="Nataraja K.N."/>
            <person name="Reddy Y.A.N."/>
            <person name="Phadnis S."/>
            <person name="Ravikumar R.L."/>
            <person name="Schlapbach R."/>
            <person name="Sreeman S.M."/>
            <person name="Shimizu K.K."/>
        </authorList>
    </citation>
    <scope>NUCLEOTIDE SEQUENCE</scope>
</reference>
<evidence type="ECO:0000256" key="7">
    <source>
        <dbReference type="ARBA" id="ARBA00023242"/>
    </source>
</evidence>
<feature type="compositionally biased region" description="Polar residues" evidence="9">
    <location>
        <begin position="370"/>
        <end position="380"/>
    </location>
</feature>
<dbReference type="EMBL" id="BQKI01000021">
    <property type="protein sequence ID" value="GJN11980.1"/>
    <property type="molecule type" value="Genomic_DNA"/>
</dbReference>
<dbReference type="SUPFAM" id="SSF57850">
    <property type="entry name" value="RING/U-box"/>
    <property type="match status" value="1"/>
</dbReference>
<feature type="domain" description="Myb-like" evidence="10">
    <location>
        <begin position="125"/>
        <end position="176"/>
    </location>
</feature>
<dbReference type="Pfam" id="PF00249">
    <property type="entry name" value="Myb_DNA-binding"/>
    <property type="match status" value="1"/>
</dbReference>
<feature type="region of interest" description="Disordered" evidence="9">
    <location>
        <begin position="367"/>
        <end position="401"/>
    </location>
</feature>
<evidence type="ECO:0000259" key="10">
    <source>
        <dbReference type="PROSITE" id="PS50090"/>
    </source>
</evidence>
<dbReference type="FunFam" id="1.10.10.60:FF:000014">
    <property type="entry name" value="SWI/SNF complex subunit SMARCC2 isoform C"/>
    <property type="match status" value="1"/>
</dbReference>
<dbReference type="PROSITE" id="PS50090">
    <property type="entry name" value="MYB_LIKE"/>
    <property type="match status" value="1"/>
</dbReference>
<keyword evidence="14" id="KW-1185">Reference proteome</keyword>
<evidence type="ECO:0000313" key="13">
    <source>
        <dbReference type="EMBL" id="GJN11980.1"/>
    </source>
</evidence>
<dbReference type="InterPro" id="IPR000433">
    <property type="entry name" value="Znf_ZZ"/>
</dbReference>
<dbReference type="CDD" id="cd02336">
    <property type="entry name" value="ZZ_RSC8"/>
    <property type="match status" value="1"/>
</dbReference>
<dbReference type="SUPFAM" id="SSF46689">
    <property type="entry name" value="Homeodomain-like"/>
    <property type="match status" value="1"/>
</dbReference>
<feature type="compositionally biased region" description="Polar residues" evidence="9">
    <location>
        <begin position="447"/>
        <end position="459"/>
    </location>
</feature>
<dbReference type="SMART" id="SM00717">
    <property type="entry name" value="SANT"/>
    <property type="match status" value="1"/>
</dbReference>
<dbReference type="PANTHER" id="PTHR12802">
    <property type="entry name" value="SWI/SNF COMPLEX-RELATED"/>
    <property type="match status" value="1"/>
</dbReference>
<dbReference type="InterPro" id="IPR043145">
    <property type="entry name" value="Znf_ZZ_sf"/>
</dbReference>
<gene>
    <name evidence="13" type="primary">ga30220</name>
    <name evidence="13" type="ORF">PR202_ga30220</name>
</gene>
<sequence length="584" mass="64216">MNRDARWLRAKNSADTEEKTSLVEKLFQFETVQSYLVPVPSKADTASPAQVAHLLPEPTLAEGVVSSAESSVEYHCNSCSVDCSRKRYHCKTQVDFDLCSDCYNEGKFDEGMSQLDFILMDSAEVPGSGGASWTDQETLLLLEALEIFRGNEWDGIAEHVATKNKAQCMLYFLQMPILDSFLDNNDFFNQTSQKVAEKDSAENVTEILEKMKISKKENANSEETGVNLADNNVSAKKDTENSSDNDLVVASTVDALYKSSVTDPANEKKLSDVNVSVEHASSFVIDVLKSAFEAVGHFPEKENTGSFTEAGNPVMALAAYFSGLVEHDDALTSCRSSLRAILDISPALLLATRHCFILPDPPSELEIPNASVSPASTGDVHQNGDDATPNANDADKDNSKKVQGDVIIEEQNAAFILQKEHQELSHAEGSSVDVPQADAETHRTTDSDNPVTVVENSGASDKMRDGCDIILQSATPHDTYRNEPSLMSSQEDIAASTEDTKANWHCIMQFQKMEAKISLIAEVDHMVLRGKELNDEIRKKLFMERRAIFASQRVGVLQSRLNQHGDPRTRLPVGYALSKHMAQP</sequence>
<keyword evidence="5" id="KW-0238">DNA-binding</keyword>
<dbReference type="InterPro" id="IPR041984">
    <property type="entry name" value="Rsc8/Ssr1/Ssr2_ZZ"/>
</dbReference>
<evidence type="ECO:0000256" key="2">
    <source>
        <dbReference type="ARBA" id="ARBA00022771"/>
    </source>
</evidence>